<evidence type="ECO:0000313" key="2">
    <source>
        <dbReference type="EMBL" id="QDE66271.1"/>
    </source>
</evidence>
<dbReference type="RefSeq" id="WP_140797240.1">
    <property type="nucleotide sequence ID" value="NZ_CP017173.1"/>
</dbReference>
<keyword evidence="1" id="KW-1133">Transmembrane helix</keyword>
<dbReference type="Proteomes" id="UP000320179">
    <property type="component" value="Chromosome"/>
</dbReference>
<keyword evidence="1" id="KW-0472">Membrane</keyword>
<name>A0AAE6FWH4_MYXXA</name>
<proteinExistence type="predicted"/>
<gene>
    <name evidence="2" type="ORF">BHS09_04255</name>
</gene>
<organism evidence="2 3">
    <name type="scientific">Myxococcus xanthus</name>
    <dbReference type="NCBI Taxonomy" id="34"/>
    <lineage>
        <taxon>Bacteria</taxon>
        <taxon>Pseudomonadati</taxon>
        <taxon>Myxococcota</taxon>
        <taxon>Myxococcia</taxon>
        <taxon>Myxococcales</taxon>
        <taxon>Cystobacterineae</taxon>
        <taxon>Myxococcaceae</taxon>
        <taxon>Myxococcus</taxon>
    </lineage>
</organism>
<accession>A0AAE6FWH4</accession>
<sequence length="126" mass="14105">MTGHDDVTGWIAWAGGFVAAMSLVIVVVRLARRKRRSIWTHGQRARARLVKAEAGVLDRNRQRTTVMTFQVDGVDGGAPWMLVQQRTLSPEHGHLLAPGTELEVIYLPEAQYSAVVIPRFDGEDWE</sequence>
<dbReference type="AlphaFoldDB" id="A0AAE6FWH4"/>
<feature type="transmembrane region" description="Helical" evidence="1">
    <location>
        <begin position="12"/>
        <end position="31"/>
    </location>
</feature>
<evidence type="ECO:0000313" key="3">
    <source>
        <dbReference type="Proteomes" id="UP000320179"/>
    </source>
</evidence>
<evidence type="ECO:0000256" key="1">
    <source>
        <dbReference type="SAM" id="Phobius"/>
    </source>
</evidence>
<protein>
    <submittedName>
        <fullName evidence="2">Uncharacterized protein</fullName>
    </submittedName>
</protein>
<reference evidence="2 3" key="1">
    <citation type="journal article" date="2019" name="Science">
        <title>Social genes are selection hotspots in kin groups of a soil microbe.</title>
        <authorList>
            <person name="Wielgoss S."/>
            <person name="Wolfensberger R."/>
            <person name="Sun L."/>
            <person name="Fiegna F."/>
            <person name="Velicer G.J."/>
        </authorList>
    </citation>
    <scope>NUCLEOTIDE SEQUENCE [LARGE SCALE GENOMIC DNA]</scope>
    <source>
        <strain evidence="2 3">MC3.5.9c15</strain>
    </source>
</reference>
<dbReference type="EMBL" id="CP017174">
    <property type="protein sequence ID" value="QDE66271.1"/>
    <property type="molecule type" value="Genomic_DNA"/>
</dbReference>
<keyword evidence="1" id="KW-0812">Transmembrane</keyword>